<evidence type="ECO:0000259" key="4">
    <source>
        <dbReference type="SMART" id="SM00479"/>
    </source>
</evidence>
<dbReference type="PANTHER" id="PTHR23044">
    <property type="entry name" value="3'-5' EXONUCLEASE ERI1-RELATED"/>
    <property type="match status" value="1"/>
</dbReference>
<sequence length="398" mass="45517">MALHLGVWPSGKEADSSITLRSCGSVLRQLFAGVSALMPVEGSVRDVRYVALRVRVNCSQFILENFTYKAEQMMRSPRIPLSRFSVTALYSSSLSSLTPSHPLPVRSLRHIASVSAVQAQDPSPPPHRSLSLKNSENRWKPMCLYYTQGKCTMMDDPVHLEKFNHDCSRHLQIDVANLSRKRSQEFDYFLVLDLEGKIEILEFPVVMIEAKTMNVVDFFHRFVRPSGMSNQHINEYIEGKYGKLGVAGVWHDTAIYFEDVIQEFEAWLTQHHLWEKEVGRSLNGAAFVTCGNWDVKSKVPEQCKVSKIKLPSYFMKWINIKDVYLNFYKRRATGMLAMMNQLRIPLLGSHHLGLDDTLNISRVLQHMVADGALLQITAWKNRSLQTEFLFKDRIGHQG</sequence>
<evidence type="ECO:0000256" key="3">
    <source>
        <dbReference type="ARBA" id="ARBA00022839"/>
    </source>
</evidence>
<name>A0A8K0GYP3_9ROSA</name>
<proteinExistence type="predicted"/>
<dbReference type="CDD" id="cd06133">
    <property type="entry name" value="ERI-1_3'hExo_like"/>
    <property type="match status" value="1"/>
</dbReference>
<dbReference type="InterPro" id="IPR047201">
    <property type="entry name" value="ERI-1_3'hExo-like"/>
</dbReference>
<evidence type="ECO:0000256" key="2">
    <source>
        <dbReference type="ARBA" id="ARBA00022801"/>
    </source>
</evidence>
<dbReference type="InterPro" id="IPR012337">
    <property type="entry name" value="RNaseH-like_sf"/>
</dbReference>
<dbReference type="PANTHER" id="PTHR23044:SF61">
    <property type="entry name" value="3'-5' EXORIBONUCLEASE 1-RELATED"/>
    <property type="match status" value="1"/>
</dbReference>
<evidence type="ECO:0000256" key="1">
    <source>
        <dbReference type="ARBA" id="ARBA00022722"/>
    </source>
</evidence>
<dbReference type="GO" id="GO:0000175">
    <property type="term" value="F:3'-5'-RNA exonuclease activity"/>
    <property type="evidence" value="ECO:0007669"/>
    <property type="project" value="InterPro"/>
</dbReference>
<dbReference type="AlphaFoldDB" id="A0A8K0GYP3"/>
<protein>
    <recommendedName>
        <fullName evidence="4">Exonuclease domain-containing protein</fullName>
    </recommendedName>
</protein>
<dbReference type="Proteomes" id="UP000796880">
    <property type="component" value="Unassembled WGS sequence"/>
</dbReference>
<keyword evidence="3" id="KW-0269">Exonuclease</keyword>
<evidence type="ECO:0000313" key="5">
    <source>
        <dbReference type="EMBL" id="KAF3442465.1"/>
    </source>
</evidence>
<dbReference type="InterPro" id="IPR051274">
    <property type="entry name" value="3-5_Exoribonuclease"/>
</dbReference>
<dbReference type="Gene3D" id="3.30.420.10">
    <property type="entry name" value="Ribonuclease H-like superfamily/Ribonuclease H"/>
    <property type="match status" value="1"/>
</dbReference>
<keyword evidence="1" id="KW-0540">Nuclease</keyword>
<dbReference type="Pfam" id="PF00929">
    <property type="entry name" value="RNase_T"/>
    <property type="match status" value="1"/>
</dbReference>
<gene>
    <name evidence="5" type="ORF">FNV43_RR16381</name>
</gene>
<organism evidence="5 6">
    <name type="scientific">Rhamnella rubrinervis</name>
    <dbReference type="NCBI Taxonomy" id="2594499"/>
    <lineage>
        <taxon>Eukaryota</taxon>
        <taxon>Viridiplantae</taxon>
        <taxon>Streptophyta</taxon>
        <taxon>Embryophyta</taxon>
        <taxon>Tracheophyta</taxon>
        <taxon>Spermatophyta</taxon>
        <taxon>Magnoliopsida</taxon>
        <taxon>eudicotyledons</taxon>
        <taxon>Gunneridae</taxon>
        <taxon>Pentapetalae</taxon>
        <taxon>rosids</taxon>
        <taxon>fabids</taxon>
        <taxon>Rosales</taxon>
        <taxon>Rhamnaceae</taxon>
        <taxon>rhamnoid group</taxon>
        <taxon>Rhamneae</taxon>
        <taxon>Rhamnella</taxon>
    </lineage>
</organism>
<dbReference type="SMART" id="SM00479">
    <property type="entry name" value="EXOIII"/>
    <property type="match status" value="1"/>
</dbReference>
<reference evidence="5" key="1">
    <citation type="submission" date="2020-03" db="EMBL/GenBank/DDBJ databases">
        <title>A high-quality chromosome-level genome assembly of a woody plant with both climbing and erect habits, Rhamnella rubrinervis.</title>
        <authorList>
            <person name="Lu Z."/>
            <person name="Yang Y."/>
            <person name="Zhu X."/>
            <person name="Sun Y."/>
        </authorList>
    </citation>
    <scope>NUCLEOTIDE SEQUENCE</scope>
    <source>
        <strain evidence="5">BYM</strain>
        <tissue evidence="5">Leaf</tissue>
    </source>
</reference>
<dbReference type="InterPro" id="IPR013520">
    <property type="entry name" value="Ribonucl_H"/>
</dbReference>
<keyword evidence="6" id="KW-1185">Reference proteome</keyword>
<evidence type="ECO:0000313" key="6">
    <source>
        <dbReference type="Proteomes" id="UP000796880"/>
    </source>
</evidence>
<dbReference type="GO" id="GO:0003676">
    <property type="term" value="F:nucleic acid binding"/>
    <property type="evidence" value="ECO:0007669"/>
    <property type="project" value="InterPro"/>
</dbReference>
<feature type="domain" description="Exonuclease" evidence="4">
    <location>
        <begin position="188"/>
        <end position="373"/>
    </location>
</feature>
<keyword evidence="2" id="KW-0378">Hydrolase</keyword>
<dbReference type="EMBL" id="VOIH02000007">
    <property type="protein sequence ID" value="KAF3442465.1"/>
    <property type="molecule type" value="Genomic_DNA"/>
</dbReference>
<dbReference type="OrthoDB" id="448399at2759"/>
<comment type="caution">
    <text evidence="5">The sequence shown here is derived from an EMBL/GenBank/DDBJ whole genome shotgun (WGS) entry which is preliminary data.</text>
</comment>
<accession>A0A8K0GYP3</accession>
<dbReference type="SUPFAM" id="SSF53098">
    <property type="entry name" value="Ribonuclease H-like"/>
    <property type="match status" value="1"/>
</dbReference>
<dbReference type="InterPro" id="IPR036397">
    <property type="entry name" value="RNaseH_sf"/>
</dbReference>